<dbReference type="AlphaFoldDB" id="W0A812"/>
<organism evidence="1 2">
    <name type="scientific">Sphingomonas sanxanigenens DSM 19645 = NX02</name>
    <dbReference type="NCBI Taxonomy" id="1123269"/>
    <lineage>
        <taxon>Bacteria</taxon>
        <taxon>Pseudomonadati</taxon>
        <taxon>Pseudomonadota</taxon>
        <taxon>Alphaproteobacteria</taxon>
        <taxon>Sphingomonadales</taxon>
        <taxon>Sphingomonadaceae</taxon>
        <taxon>Sphingomonas</taxon>
    </lineage>
</organism>
<dbReference type="RefSeq" id="WP_025290910.1">
    <property type="nucleotide sequence ID" value="NZ_CP006644.1"/>
</dbReference>
<evidence type="ECO:0000313" key="1">
    <source>
        <dbReference type="EMBL" id="AHE52612.1"/>
    </source>
</evidence>
<dbReference type="STRING" id="1123269.NX02_04320"/>
<evidence type="ECO:0000313" key="2">
    <source>
        <dbReference type="Proteomes" id="UP000018851"/>
    </source>
</evidence>
<protein>
    <submittedName>
        <fullName evidence="1">Uncharacterized protein</fullName>
    </submittedName>
</protein>
<reference evidence="1 2" key="1">
    <citation type="submission" date="2013-07" db="EMBL/GenBank/DDBJ databases">
        <title>Completed genome of Sphingomonas sanxanigenens NX02.</title>
        <authorList>
            <person name="Ma T."/>
            <person name="Huang H."/>
            <person name="Wu M."/>
            <person name="Li X."/>
            <person name="Li G."/>
        </authorList>
    </citation>
    <scope>NUCLEOTIDE SEQUENCE [LARGE SCALE GENOMIC DNA]</scope>
    <source>
        <strain evidence="1 2">NX02</strain>
    </source>
</reference>
<proteinExistence type="predicted"/>
<dbReference type="EMBL" id="CP006644">
    <property type="protein sequence ID" value="AHE52612.1"/>
    <property type="molecule type" value="Genomic_DNA"/>
</dbReference>
<dbReference type="eggNOG" id="ENOG5031C3R">
    <property type="taxonomic scope" value="Bacteria"/>
</dbReference>
<dbReference type="KEGG" id="ssan:NX02_04320"/>
<gene>
    <name evidence="1" type="ORF">NX02_04320</name>
</gene>
<dbReference type="Proteomes" id="UP000018851">
    <property type="component" value="Chromosome"/>
</dbReference>
<accession>W0A812</accession>
<dbReference type="PATRIC" id="fig|1123269.5.peg.840"/>
<name>W0A812_9SPHN</name>
<dbReference type="HOGENOM" id="CLU_1894064_0_0_5"/>
<keyword evidence="2" id="KW-1185">Reference proteome</keyword>
<sequence>MTDPQISSRNRVVSASSLIEAAACALSAIKDEDGLTDAELGAVLHRGADQAQRYRTGLAEMGMIAFLRACSAWNGRFAAEIVGKLDLKLSRVGAGSRSARGFASLLARLQVAVNAALENDDEIDGDELRSMLALLDETRNEIEAMQAGSSTLRAVA</sequence>
<dbReference type="OrthoDB" id="7561124at2"/>